<dbReference type="InterPro" id="IPR004590">
    <property type="entry name" value="ssDNA_annealing_RecT"/>
</dbReference>
<comment type="caution">
    <text evidence="1">The sequence shown here is derived from an EMBL/GenBank/DDBJ whole genome shotgun (WGS) entry which is preliminary data.</text>
</comment>
<dbReference type="Pfam" id="PF03837">
    <property type="entry name" value="RecT"/>
    <property type="match status" value="1"/>
</dbReference>
<proteinExistence type="predicted"/>
<sequence length="330" mass="36765">MTQVTTAVTTANSGAVAAKKTKGVDLLKQMLNAPSVMEQFKNALQKNASTFVASVIDLYNSDSKLQLCEPKQVVMEALKAAVLHLPINKALGYAFIIPFNNSKRVDDLDENGKPKIGRDGKAMQKWVKVYEPTFQIGYKGLIQLALRSGQYRTINADVVYDGELRKVNRLTGEIAFDGERKSDKVIGYFCYFELLNGFSKTLYMTTEQMATHAKRYSKALKNDEKATIEHLLSLSNLPVESDSSAVGWMGNFHGMAKKTVIRNLLSKYGYLSIEMQNAIVSDFEGEYTDVRDNMIQDNANKQVLDMTDATYEEVATESNANPNAANEPDY</sequence>
<evidence type="ECO:0000313" key="1">
    <source>
        <dbReference type="EMBL" id="MBM6734417.1"/>
    </source>
</evidence>
<evidence type="ECO:0000313" key="2">
    <source>
        <dbReference type="Proteomes" id="UP000766986"/>
    </source>
</evidence>
<dbReference type="InterPro" id="IPR018330">
    <property type="entry name" value="RecT_fam"/>
</dbReference>
<organism evidence="1 2">
    <name type="scientific">Mediterranea massiliensis</name>
    <dbReference type="NCBI Taxonomy" id="1841865"/>
    <lineage>
        <taxon>Bacteria</taxon>
        <taxon>Pseudomonadati</taxon>
        <taxon>Bacteroidota</taxon>
        <taxon>Bacteroidia</taxon>
        <taxon>Bacteroidales</taxon>
        <taxon>Bacteroidaceae</taxon>
        <taxon>Mediterranea</taxon>
    </lineage>
</organism>
<dbReference type="EMBL" id="JACLYZ010000006">
    <property type="protein sequence ID" value="MBM6734417.1"/>
    <property type="molecule type" value="Genomic_DNA"/>
</dbReference>
<accession>A0ABS2DY89</accession>
<gene>
    <name evidence="1" type="ORF">H7U35_04125</name>
</gene>
<dbReference type="Proteomes" id="UP000766986">
    <property type="component" value="Unassembled WGS sequence"/>
</dbReference>
<dbReference type="RefSeq" id="WP_205094853.1">
    <property type="nucleotide sequence ID" value="NZ_JACLYZ010000006.1"/>
</dbReference>
<dbReference type="NCBIfam" id="TIGR00616">
    <property type="entry name" value="rect"/>
    <property type="match status" value="2"/>
</dbReference>
<reference evidence="1 2" key="1">
    <citation type="journal article" date="2021" name="Sci. Rep.">
        <title>The distribution of antibiotic resistance genes in chicken gut microbiota commensals.</title>
        <authorList>
            <person name="Juricova H."/>
            <person name="Matiasovicova J."/>
            <person name="Kubasova T."/>
            <person name="Cejkova D."/>
            <person name="Rychlik I."/>
        </authorList>
    </citation>
    <scope>NUCLEOTIDE SEQUENCE [LARGE SCALE GENOMIC DNA]</scope>
    <source>
        <strain evidence="1 2">An772</strain>
    </source>
</reference>
<name>A0ABS2DY89_9BACT</name>
<keyword evidence="2" id="KW-1185">Reference proteome</keyword>
<protein>
    <submittedName>
        <fullName evidence="1">Recombinase RecT</fullName>
    </submittedName>
</protein>